<keyword evidence="1" id="KW-1015">Disulfide bond</keyword>
<dbReference type="AlphaFoldDB" id="A0A2A5WAK0"/>
<dbReference type="GO" id="GO:0016715">
    <property type="term" value="F:oxidoreductase activity, acting on paired donors, with incorporation or reduction of molecular oxygen, reduced ascorbate as one donor, and incorporation of one atom of oxygen"/>
    <property type="evidence" value="ECO:0007669"/>
    <property type="project" value="InterPro"/>
</dbReference>
<protein>
    <recommendedName>
        <fullName evidence="5">Cytochrome c domain-containing protein</fullName>
    </recommendedName>
</protein>
<dbReference type="SUPFAM" id="SSF49742">
    <property type="entry name" value="PHM/PNGase F"/>
    <property type="match status" value="2"/>
</dbReference>
<evidence type="ECO:0000313" key="4">
    <source>
        <dbReference type="Proteomes" id="UP000219329"/>
    </source>
</evidence>
<evidence type="ECO:0000313" key="3">
    <source>
        <dbReference type="EMBL" id="PDH33308.1"/>
    </source>
</evidence>
<dbReference type="GO" id="GO:0020037">
    <property type="term" value="F:heme binding"/>
    <property type="evidence" value="ECO:0007669"/>
    <property type="project" value="InterPro"/>
</dbReference>
<evidence type="ECO:0008006" key="5">
    <source>
        <dbReference type="Google" id="ProtNLM"/>
    </source>
</evidence>
<dbReference type="InterPro" id="IPR008977">
    <property type="entry name" value="PHM/PNGase_F_dom_sf"/>
</dbReference>
<dbReference type="EMBL" id="NTJZ01000009">
    <property type="protein sequence ID" value="PDH33308.1"/>
    <property type="molecule type" value="Genomic_DNA"/>
</dbReference>
<feature type="chain" id="PRO_5012585507" description="Cytochrome c domain-containing protein" evidence="2">
    <location>
        <begin position="27"/>
        <end position="454"/>
    </location>
</feature>
<proteinExistence type="predicted"/>
<dbReference type="SUPFAM" id="SSF46626">
    <property type="entry name" value="Cytochrome c"/>
    <property type="match status" value="1"/>
</dbReference>
<gene>
    <name evidence="3" type="ORF">CNF02_08960</name>
</gene>
<dbReference type="GO" id="GO:0009055">
    <property type="term" value="F:electron transfer activity"/>
    <property type="evidence" value="ECO:0007669"/>
    <property type="project" value="InterPro"/>
</dbReference>
<keyword evidence="2" id="KW-0732">Signal</keyword>
<evidence type="ECO:0000256" key="2">
    <source>
        <dbReference type="SAM" id="SignalP"/>
    </source>
</evidence>
<comment type="caution">
    <text evidence="3">The sequence shown here is derived from an EMBL/GenBank/DDBJ whole genome shotgun (WGS) entry which is preliminary data.</text>
</comment>
<accession>A0A2A5WAK0</accession>
<dbReference type="InterPro" id="IPR014784">
    <property type="entry name" value="Cu2_ascorb_mOase-like_C"/>
</dbReference>
<evidence type="ECO:0000256" key="1">
    <source>
        <dbReference type="ARBA" id="ARBA00023157"/>
    </source>
</evidence>
<dbReference type="InterPro" id="IPR036909">
    <property type="entry name" value="Cyt_c-like_dom_sf"/>
</dbReference>
<reference evidence="3 4" key="1">
    <citation type="submission" date="2017-08" db="EMBL/GenBank/DDBJ databases">
        <title>Fine stratification of microbial communities through a metagenomic profile of the photic zone.</title>
        <authorList>
            <person name="Haro-Moreno J.M."/>
            <person name="Lopez-Perez M."/>
            <person name="De La Torre J."/>
            <person name="Picazo A."/>
            <person name="Camacho A."/>
            <person name="Rodriguez-Valera F."/>
        </authorList>
    </citation>
    <scope>NUCLEOTIDE SEQUENCE [LARGE SCALE GENOMIC DNA]</scope>
    <source>
        <strain evidence="3">MED-G28</strain>
    </source>
</reference>
<organism evidence="3 4">
    <name type="scientific">OM182 bacterium MED-G28</name>
    <dbReference type="NCBI Taxonomy" id="1986256"/>
    <lineage>
        <taxon>Bacteria</taxon>
        <taxon>Pseudomonadati</taxon>
        <taxon>Pseudomonadota</taxon>
        <taxon>Gammaproteobacteria</taxon>
        <taxon>OMG group</taxon>
        <taxon>OM182 clade</taxon>
    </lineage>
</organism>
<sequence>MKLSSKQFTTALLSLMAAFVFSTVNATDAPTFYADALPVFQKNCVACHQQDGPSVGGIFAPMPLDNFEQAKIWAPMIKNALITNYMPPWGAHERHRGQFKGERYMDQNEKDLLIAWVDAGAPEGEEAEATSSGGLVANGAGTTLPESGWWIGDPDLVVGFDQEVYVPDEVMDWQPTIQMPVAEGAHENPKWIAKAELAPGGPWVHHIVSSHMGVGVPGRGPFTYPEGWGVLLPEDPFITVNMHYHKNPGEGTAVNDLTKAGFKFYEDGDVIDHVVETNLLPHRGWTIPAGDPSFEVNNTYAIDEDIFLLSMGPHMHYRGKAMRYELEYPDGEREVLLWVPDYDFNWQFLYEYETPKFIPSGSTMHMSWWFDNSEGNRFNPDPTQDVVYGPETTDEMANARIYYAPTTPRGIVVGEPIPVDVLETAREEDMVRRERSNLFDPASNDFSWLTEDSP</sequence>
<dbReference type="Proteomes" id="UP000219329">
    <property type="component" value="Unassembled WGS sequence"/>
</dbReference>
<name>A0A2A5WAK0_9GAMM</name>
<dbReference type="Gene3D" id="2.60.120.230">
    <property type="match status" value="1"/>
</dbReference>
<feature type="signal peptide" evidence="2">
    <location>
        <begin position="1"/>
        <end position="26"/>
    </location>
</feature>